<feature type="signal peptide" evidence="3">
    <location>
        <begin position="1"/>
        <end position="34"/>
    </location>
</feature>
<evidence type="ECO:0000313" key="7">
    <source>
        <dbReference type="Proteomes" id="UP000680865"/>
    </source>
</evidence>
<dbReference type="CDD" id="cd02619">
    <property type="entry name" value="Peptidase_C1"/>
    <property type="match status" value="1"/>
</dbReference>
<name>A0A919T013_9ACTN</name>
<dbReference type="SUPFAM" id="SSF81296">
    <property type="entry name" value="E set domains"/>
    <property type="match status" value="5"/>
</dbReference>
<feature type="chain" id="PRO_5037249591" description="IPT/TIG domain-containing protein" evidence="3">
    <location>
        <begin position="35"/>
        <end position="716"/>
    </location>
</feature>
<dbReference type="InterPro" id="IPR052387">
    <property type="entry name" value="Fibrocystin"/>
</dbReference>
<organism evidence="6 7">
    <name type="scientific">Winogradskya consettensis</name>
    <dbReference type="NCBI Taxonomy" id="113560"/>
    <lineage>
        <taxon>Bacteria</taxon>
        <taxon>Bacillati</taxon>
        <taxon>Actinomycetota</taxon>
        <taxon>Actinomycetes</taxon>
        <taxon>Micromonosporales</taxon>
        <taxon>Micromonosporaceae</taxon>
        <taxon>Winogradskya</taxon>
    </lineage>
</organism>
<dbReference type="SMART" id="SM00645">
    <property type="entry name" value="Pept_C1"/>
    <property type="match status" value="1"/>
</dbReference>
<accession>A0A919T013</accession>
<dbReference type="GO" id="GO:0005975">
    <property type="term" value="P:carbohydrate metabolic process"/>
    <property type="evidence" value="ECO:0007669"/>
    <property type="project" value="UniProtKB-ARBA"/>
</dbReference>
<evidence type="ECO:0000256" key="3">
    <source>
        <dbReference type="SAM" id="SignalP"/>
    </source>
</evidence>
<evidence type="ECO:0000256" key="1">
    <source>
        <dbReference type="ARBA" id="ARBA00022729"/>
    </source>
</evidence>
<dbReference type="InterPro" id="IPR013783">
    <property type="entry name" value="Ig-like_fold"/>
</dbReference>
<feature type="domain" description="Peptidase C1A papain C-terminal" evidence="5">
    <location>
        <begin position="68"/>
        <end position="281"/>
    </location>
</feature>
<protein>
    <recommendedName>
        <fullName evidence="8">IPT/TIG domain-containing protein</fullName>
    </recommendedName>
</protein>
<keyword evidence="7" id="KW-1185">Reference proteome</keyword>
<dbReference type="Pfam" id="PF01833">
    <property type="entry name" value="TIG"/>
    <property type="match status" value="5"/>
</dbReference>
<reference evidence="6" key="1">
    <citation type="submission" date="2021-03" db="EMBL/GenBank/DDBJ databases">
        <title>Whole genome shotgun sequence of Actinoplanes consettensis NBRC 14913.</title>
        <authorList>
            <person name="Komaki H."/>
            <person name="Tamura T."/>
        </authorList>
    </citation>
    <scope>NUCLEOTIDE SEQUENCE</scope>
    <source>
        <strain evidence="6">NBRC 14913</strain>
    </source>
</reference>
<dbReference type="InterPro" id="IPR000668">
    <property type="entry name" value="Peptidase_C1A_C"/>
</dbReference>
<dbReference type="PANTHER" id="PTHR46769">
    <property type="entry name" value="POLYCYSTIC KIDNEY AND HEPATIC DISEASE 1 (AUTOSOMAL RECESSIVE)-LIKE 1"/>
    <property type="match status" value="1"/>
</dbReference>
<dbReference type="Pfam" id="PF00112">
    <property type="entry name" value="Peptidase_C1"/>
    <property type="match status" value="1"/>
</dbReference>
<feature type="compositionally biased region" description="Low complexity" evidence="2">
    <location>
        <begin position="366"/>
        <end position="381"/>
    </location>
</feature>
<evidence type="ECO:0000259" key="4">
    <source>
        <dbReference type="SMART" id="SM00429"/>
    </source>
</evidence>
<evidence type="ECO:0000313" key="6">
    <source>
        <dbReference type="EMBL" id="GIM81920.1"/>
    </source>
</evidence>
<comment type="caution">
    <text evidence="6">The sequence shown here is derived from an EMBL/GenBank/DDBJ whole genome shotgun (WGS) entry which is preliminary data.</text>
</comment>
<gene>
    <name evidence="6" type="ORF">Aco04nite_79060</name>
</gene>
<dbReference type="Proteomes" id="UP000680865">
    <property type="component" value="Unassembled WGS sequence"/>
</dbReference>
<feature type="domain" description="IPT/TIG" evidence="4">
    <location>
        <begin position="635"/>
        <end position="715"/>
    </location>
</feature>
<dbReference type="SUPFAM" id="SSF54001">
    <property type="entry name" value="Cysteine proteinases"/>
    <property type="match status" value="1"/>
</dbReference>
<sequence>MPRAAARATTTTFAVLLVALITLLTGAHPGFAAAGDEPEEIADTQPHVGGYIASTELQAATPGTAQGVPASVDLRPYAPAVGDQGSVGQCVAWTISRNLMGYYAGRSGGVDTPYAPLFLYMRNVTAGGAPNRGLNPDTVLANVQANGVDSQDDYFQGTSNYKVAPTSSQISNATNYRVTGWTRLWSGANQGANAQTAVQQALAAGTPVAIGFSVFQDFMDLGAHSLYSTTSGTSLGGHMVTAFGYDADGVYLRNQWGTGWGNDGDAHVSWSFIETVVSGAYTISGVSTPSSPIGVTPQVTALSTSKGPAGTSVTITGGGLVKATAVRFGGTSATFSRSTTNGVTRLLATAPVHAGGPADVTVTNPTGTSDSSGTGDDFTFTQSPPTLSGIAPSTTSQAGGATITLTGANLSGATVKVGTTVVTPGSVTDTSITFVAPARTTGNVPVTVTTSGGTSSARYLTFVAGSVPTITTLTPSSGASTATTIVVVTGTNLSNIRSVKLGTTTLSYTVVSSTSLKIFVKARPSGAASLVVTTAAGTSNALPWTAVTPTRPAISSLSPATGLTTTSTVVTVNGSGFTGATRLSLGGRALSFTRLSATQLRFTAPARRAGKVNVVVVGPGGTSAGKSFTYATSVAPVMSSLSRTTGSTKGMTTTTVTGRYLSKVTVVTSAGKRTSFKRVNDTKMTVTLVRHAAGAVTIQATSAGGRSNGLRFTYVN</sequence>
<dbReference type="AlphaFoldDB" id="A0A919T013"/>
<dbReference type="InterPro" id="IPR038765">
    <property type="entry name" value="Papain-like_cys_pep_sf"/>
</dbReference>
<dbReference type="Gene3D" id="3.90.70.10">
    <property type="entry name" value="Cysteine proteinases"/>
    <property type="match status" value="1"/>
</dbReference>
<dbReference type="CDD" id="cd00102">
    <property type="entry name" value="IPT"/>
    <property type="match status" value="1"/>
</dbReference>
<proteinExistence type="predicted"/>
<dbReference type="RefSeq" id="WP_213002285.1">
    <property type="nucleotide sequence ID" value="NZ_BAAATW010000001.1"/>
</dbReference>
<evidence type="ECO:0000256" key="2">
    <source>
        <dbReference type="SAM" id="MobiDB-lite"/>
    </source>
</evidence>
<feature type="domain" description="IPT/TIG" evidence="4">
    <location>
        <begin position="384"/>
        <end position="463"/>
    </location>
</feature>
<keyword evidence="1 3" id="KW-0732">Signal</keyword>
<dbReference type="Gene3D" id="2.60.40.10">
    <property type="entry name" value="Immunoglobulins"/>
    <property type="match status" value="5"/>
</dbReference>
<feature type="domain" description="IPT/TIG" evidence="4">
    <location>
        <begin position="551"/>
        <end position="631"/>
    </location>
</feature>
<feature type="region of interest" description="Disordered" evidence="2">
    <location>
        <begin position="356"/>
        <end position="387"/>
    </location>
</feature>
<dbReference type="InterPro" id="IPR002909">
    <property type="entry name" value="IPT_dom"/>
</dbReference>
<dbReference type="InterPro" id="IPR014756">
    <property type="entry name" value="Ig_E-set"/>
</dbReference>
<dbReference type="GO" id="GO:0006508">
    <property type="term" value="P:proteolysis"/>
    <property type="evidence" value="ECO:0007669"/>
    <property type="project" value="InterPro"/>
</dbReference>
<dbReference type="SMART" id="SM00429">
    <property type="entry name" value="IPT"/>
    <property type="match status" value="4"/>
</dbReference>
<dbReference type="GO" id="GO:0008234">
    <property type="term" value="F:cysteine-type peptidase activity"/>
    <property type="evidence" value="ECO:0007669"/>
    <property type="project" value="InterPro"/>
</dbReference>
<dbReference type="PANTHER" id="PTHR46769:SF2">
    <property type="entry name" value="FIBROCYSTIN-L ISOFORM 2 PRECURSOR-RELATED"/>
    <property type="match status" value="1"/>
</dbReference>
<feature type="domain" description="IPT/TIG" evidence="4">
    <location>
        <begin position="296"/>
        <end position="381"/>
    </location>
</feature>
<evidence type="ECO:0000259" key="5">
    <source>
        <dbReference type="SMART" id="SM00645"/>
    </source>
</evidence>
<dbReference type="EMBL" id="BOQP01000049">
    <property type="protein sequence ID" value="GIM81920.1"/>
    <property type="molecule type" value="Genomic_DNA"/>
</dbReference>
<evidence type="ECO:0008006" key="8">
    <source>
        <dbReference type="Google" id="ProtNLM"/>
    </source>
</evidence>